<gene>
    <name evidence="3" type="ORF">N7Z68_17145</name>
</gene>
<evidence type="ECO:0000256" key="1">
    <source>
        <dbReference type="ARBA" id="ARBA00023125"/>
    </source>
</evidence>
<dbReference type="SUPFAM" id="SSF46785">
    <property type="entry name" value="Winged helix' DNA-binding domain"/>
    <property type="match status" value="1"/>
</dbReference>
<dbReference type="InterPro" id="IPR000835">
    <property type="entry name" value="HTH_MarR-typ"/>
</dbReference>
<proteinExistence type="predicted"/>
<sequence>MDYTNIHKLINYLRATYKILDEEWKKSVQALGLTQAEHHLLSIVYYEKIISMSKLAQLGLIDISTVMQVTKRLTQKGLISIEKDERDLRVSYVKLTELGAEKVRTSYEGTLKLQAYIDQFIANSEENKKFMEQLADFQQELNQHFHGREFVEWVEKSSKRDTHGA</sequence>
<keyword evidence="4" id="KW-1185">Reference proteome</keyword>
<evidence type="ECO:0000313" key="3">
    <source>
        <dbReference type="EMBL" id="MDE5415090.1"/>
    </source>
</evidence>
<reference evidence="3" key="1">
    <citation type="submission" date="2024-05" db="EMBL/GenBank/DDBJ databases">
        <title>Alkalihalobacillus sp. strain MEB203 novel alkaliphilic bacterium from Lonar Lake, India.</title>
        <authorList>
            <person name="Joshi A."/>
            <person name="Thite S."/>
            <person name="Mengade P."/>
        </authorList>
    </citation>
    <scope>NUCLEOTIDE SEQUENCE</scope>
    <source>
        <strain evidence="3">MEB 203</strain>
    </source>
</reference>
<dbReference type="Pfam" id="PF01047">
    <property type="entry name" value="MarR"/>
    <property type="match status" value="1"/>
</dbReference>
<evidence type="ECO:0000259" key="2">
    <source>
        <dbReference type="PROSITE" id="PS50995"/>
    </source>
</evidence>
<dbReference type="PANTHER" id="PTHR33164:SF89">
    <property type="entry name" value="MARR FAMILY REGULATORY PROTEIN"/>
    <property type="match status" value="1"/>
</dbReference>
<dbReference type="SMART" id="SM00347">
    <property type="entry name" value="HTH_MARR"/>
    <property type="match status" value="1"/>
</dbReference>
<name>A0ABT5VI10_9BACI</name>
<dbReference type="InterPro" id="IPR039422">
    <property type="entry name" value="MarR/SlyA-like"/>
</dbReference>
<dbReference type="Proteomes" id="UP001148125">
    <property type="component" value="Unassembled WGS sequence"/>
</dbReference>
<dbReference type="RefSeq" id="WP_275119699.1">
    <property type="nucleotide sequence ID" value="NZ_JAOTPO010000013.1"/>
</dbReference>
<keyword evidence="1" id="KW-0238">DNA-binding</keyword>
<dbReference type="PANTHER" id="PTHR33164">
    <property type="entry name" value="TRANSCRIPTIONAL REGULATOR, MARR FAMILY"/>
    <property type="match status" value="1"/>
</dbReference>
<dbReference type="EMBL" id="JAOTPO010000013">
    <property type="protein sequence ID" value="MDE5415090.1"/>
    <property type="molecule type" value="Genomic_DNA"/>
</dbReference>
<dbReference type="PROSITE" id="PS50995">
    <property type="entry name" value="HTH_MARR_2"/>
    <property type="match status" value="1"/>
</dbReference>
<comment type="caution">
    <text evidence="3">The sequence shown here is derived from an EMBL/GenBank/DDBJ whole genome shotgun (WGS) entry which is preliminary data.</text>
</comment>
<accession>A0ABT5VI10</accession>
<dbReference type="Gene3D" id="1.10.10.10">
    <property type="entry name" value="Winged helix-like DNA-binding domain superfamily/Winged helix DNA-binding domain"/>
    <property type="match status" value="1"/>
</dbReference>
<dbReference type="InterPro" id="IPR036390">
    <property type="entry name" value="WH_DNA-bd_sf"/>
</dbReference>
<feature type="domain" description="HTH marR-type" evidence="2">
    <location>
        <begin position="6"/>
        <end position="143"/>
    </location>
</feature>
<protein>
    <submittedName>
        <fullName evidence="3">MarR family transcriptional regulator</fullName>
    </submittedName>
</protein>
<evidence type="ECO:0000313" key="4">
    <source>
        <dbReference type="Proteomes" id="UP001148125"/>
    </source>
</evidence>
<dbReference type="InterPro" id="IPR036388">
    <property type="entry name" value="WH-like_DNA-bd_sf"/>
</dbReference>
<organism evidence="3 4">
    <name type="scientific">Alkalihalobacterium chitinilyticum</name>
    <dbReference type="NCBI Taxonomy" id="2980103"/>
    <lineage>
        <taxon>Bacteria</taxon>
        <taxon>Bacillati</taxon>
        <taxon>Bacillota</taxon>
        <taxon>Bacilli</taxon>
        <taxon>Bacillales</taxon>
        <taxon>Bacillaceae</taxon>
        <taxon>Alkalihalobacterium</taxon>
    </lineage>
</organism>